<evidence type="ECO:0000256" key="1">
    <source>
        <dbReference type="SAM" id="MobiDB-lite"/>
    </source>
</evidence>
<feature type="region of interest" description="Disordered" evidence="1">
    <location>
        <begin position="462"/>
        <end position="504"/>
    </location>
</feature>
<proteinExistence type="predicted"/>
<keyword evidence="4" id="KW-1185">Reference proteome</keyword>
<sequence>MSRPIRQSSRLSAKRNLVPTVPITVPPARQNKRQKTVTQASAPAKPSVPRVDDFRKVKGRRGKLRLMTEIPVDTLLEVFSHVEPLDLLHLSWATKDLHALINASRNSFLWTRAYENLQIRRPPACPPGKNIAHYTNLLFGRACQYCGTNQVGKVIHWAALVRLCSRCAPDKLLHAWGPDIDQQIAPLCPSQWISKSGLPRTCYVIKSDYERHKQKLAQCKDEAQKVEYKAKAHADKQATHTASQLCDQWYRSQEINRLSTAEIIRRKRRDAIIAKLQDAGYAEELRYGSINFLPIVRVPAELTEKAWDKMKDELIDLMEYKRQEMRKANITHALQLRVNTLDRVIQSTMADHFILPHTSYIATREPFQALFKALPLEERVTEEQMRALATPEMILQMTETWRREADILLLGLLSKLPVLPNAEEAIDRTPLELATTFFKCNWCTEPISYPRILMHRCLRHRRSKEPDEEEDDDDRGSLDSGADGEEVEAMEAENDNEQPTRNTVRTEVTMDSVWNNMSSWFRSGWNEGNDQIFVDEEATNFAKKIVEACGEDPNTTTFTRMEELNPRLECVRCSAKSKTKTRNRPVMNWTTALLHDIEIHYEDTPSTSPGWKLLTDATDISAAAQAESKMGKKWRWSTRKCNRCPCFVMESSLNAHLRQSHNLNFGEDEDMKLHYHLPLDTTLKRAPYSVRI</sequence>
<reference evidence="3 4" key="1">
    <citation type="submission" date="2014-04" db="EMBL/GenBank/DDBJ databases">
        <authorList>
            <consortium name="DOE Joint Genome Institute"/>
            <person name="Kuo A."/>
            <person name="Gay G."/>
            <person name="Dore J."/>
            <person name="Kohler A."/>
            <person name="Nagy L.G."/>
            <person name="Floudas D."/>
            <person name="Copeland A."/>
            <person name="Barry K.W."/>
            <person name="Cichocki N."/>
            <person name="Veneault-Fourrey C."/>
            <person name="LaButti K."/>
            <person name="Lindquist E.A."/>
            <person name="Lipzen A."/>
            <person name="Lundell T."/>
            <person name="Morin E."/>
            <person name="Murat C."/>
            <person name="Sun H."/>
            <person name="Tunlid A."/>
            <person name="Henrissat B."/>
            <person name="Grigoriev I.V."/>
            <person name="Hibbett D.S."/>
            <person name="Martin F."/>
            <person name="Nordberg H.P."/>
            <person name="Cantor M.N."/>
            <person name="Hua S.X."/>
        </authorList>
    </citation>
    <scope>NUCLEOTIDE SEQUENCE [LARGE SCALE GENOMIC DNA]</scope>
    <source>
        <strain evidence="4">h7</strain>
    </source>
</reference>
<dbReference type="InterPro" id="IPR036047">
    <property type="entry name" value="F-box-like_dom_sf"/>
</dbReference>
<evidence type="ECO:0000313" key="3">
    <source>
        <dbReference type="EMBL" id="KIM48752.1"/>
    </source>
</evidence>
<dbReference type="AlphaFoldDB" id="A0A0C2Z6E4"/>
<feature type="region of interest" description="Disordered" evidence="1">
    <location>
        <begin position="25"/>
        <end position="49"/>
    </location>
</feature>
<evidence type="ECO:0000313" key="4">
    <source>
        <dbReference type="Proteomes" id="UP000053424"/>
    </source>
</evidence>
<dbReference type="EMBL" id="KN831768">
    <property type="protein sequence ID" value="KIM48752.1"/>
    <property type="molecule type" value="Genomic_DNA"/>
</dbReference>
<feature type="compositionally biased region" description="Acidic residues" evidence="1">
    <location>
        <begin position="482"/>
        <end position="496"/>
    </location>
</feature>
<dbReference type="Proteomes" id="UP000053424">
    <property type="component" value="Unassembled WGS sequence"/>
</dbReference>
<protein>
    <recommendedName>
        <fullName evidence="2">F-box domain-containing protein</fullName>
    </recommendedName>
</protein>
<dbReference type="InterPro" id="IPR001810">
    <property type="entry name" value="F-box_dom"/>
</dbReference>
<dbReference type="SUPFAM" id="SSF81383">
    <property type="entry name" value="F-box domain"/>
    <property type="match status" value="1"/>
</dbReference>
<gene>
    <name evidence="3" type="ORF">M413DRAFT_437932</name>
</gene>
<evidence type="ECO:0000259" key="2">
    <source>
        <dbReference type="PROSITE" id="PS50181"/>
    </source>
</evidence>
<feature type="domain" description="F-box" evidence="2">
    <location>
        <begin position="64"/>
        <end position="113"/>
    </location>
</feature>
<accession>A0A0C2Z6E4</accession>
<dbReference type="OrthoDB" id="2322499at2759"/>
<organism evidence="3 4">
    <name type="scientific">Hebeloma cylindrosporum</name>
    <dbReference type="NCBI Taxonomy" id="76867"/>
    <lineage>
        <taxon>Eukaryota</taxon>
        <taxon>Fungi</taxon>
        <taxon>Dikarya</taxon>
        <taxon>Basidiomycota</taxon>
        <taxon>Agaricomycotina</taxon>
        <taxon>Agaricomycetes</taxon>
        <taxon>Agaricomycetidae</taxon>
        <taxon>Agaricales</taxon>
        <taxon>Agaricineae</taxon>
        <taxon>Hymenogastraceae</taxon>
        <taxon>Hebeloma</taxon>
    </lineage>
</organism>
<name>A0A0C2Z6E4_HEBCY</name>
<dbReference type="PROSITE" id="PS50181">
    <property type="entry name" value="FBOX"/>
    <property type="match status" value="1"/>
</dbReference>
<dbReference type="HOGENOM" id="CLU_010790_2_1_1"/>
<reference evidence="4" key="2">
    <citation type="submission" date="2015-01" db="EMBL/GenBank/DDBJ databases">
        <title>Evolutionary Origins and Diversification of the Mycorrhizal Mutualists.</title>
        <authorList>
            <consortium name="DOE Joint Genome Institute"/>
            <consortium name="Mycorrhizal Genomics Consortium"/>
            <person name="Kohler A."/>
            <person name="Kuo A."/>
            <person name="Nagy L.G."/>
            <person name="Floudas D."/>
            <person name="Copeland A."/>
            <person name="Barry K.W."/>
            <person name="Cichocki N."/>
            <person name="Veneault-Fourrey C."/>
            <person name="LaButti K."/>
            <person name="Lindquist E.A."/>
            <person name="Lipzen A."/>
            <person name="Lundell T."/>
            <person name="Morin E."/>
            <person name="Murat C."/>
            <person name="Riley R."/>
            <person name="Ohm R."/>
            <person name="Sun H."/>
            <person name="Tunlid A."/>
            <person name="Henrissat B."/>
            <person name="Grigoriev I.V."/>
            <person name="Hibbett D.S."/>
            <person name="Martin F."/>
        </authorList>
    </citation>
    <scope>NUCLEOTIDE SEQUENCE [LARGE SCALE GENOMIC DNA]</scope>
    <source>
        <strain evidence="4">h7</strain>
    </source>
</reference>